<dbReference type="GO" id="GO:0003676">
    <property type="term" value="F:nucleic acid binding"/>
    <property type="evidence" value="ECO:0007669"/>
    <property type="project" value="InterPro"/>
</dbReference>
<gene>
    <name evidence="8" type="ORF">ORAREDHAP_LOCUS31432</name>
</gene>
<keyword evidence="5" id="KW-0539">Nucleus</keyword>
<dbReference type="InterPro" id="IPR036388">
    <property type="entry name" value="WH-like_DNA-bd_sf"/>
</dbReference>
<dbReference type="Proteomes" id="UP000507245">
    <property type="component" value="Unassembled WGS sequence"/>
</dbReference>
<evidence type="ECO:0000256" key="5">
    <source>
        <dbReference type="ARBA" id="ARBA00023242"/>
    </source>
</evidence>
<dbReference type="EMBL" id="CAEKKB010000005">
    <property type="protein sequence ID" value="CAB4309988.1"/>
    <property type="molecule type" value="Genomic_DNA"/>
</dbReference>
<evidence type="ECO:0000256" key="3">
    <source>
        <dbReference type="ARBA" id="ARBA00022478"/>
    </source>
</evidence>
<dbReference type="InterPro" id="IPR007832">
    <property type="entry name" value="RNA_pol_Rpc34"/>
</dbReference>
<dbReference type="Gene3D" id="1.10.10.10">
    <property type="entry name" value="Winged helix-like DNA-binding domain superfamily/Winged helix DNA-binding domain"/>
    <property type="match status" value="1"/>
</dbReference>
<evidence type="ECO:0000259" key="7">
    <source>
        <dbReference type="Pfam" id="PF13456"/>
    </source>
</evidence>
<dbReference type="OrthoDB" id="613763at2759"/>
<organism evidence="8 9">
    <name type="scientific">Prunus armeniaca</name>
    <name type="common">Apricot</name>
    <name type="synonym">Armeniaca vulgaris</name>
    <dbReference type="NCBI Taxonomy" id="36596"/>
    <lineage>
        <taxon>Eukaryota</taxon>
        <taxon>Viridiplantae</taxon>
        <taxon>Streptophyta</taxon>
        <taxon>Embryophyta</taxon>
        <taxon>Tracheophyta</taxon>
        <taxon>Spermatophyta</taxon>
        <taxon>Magnoliopsida</taxon>
        <taxon>eudicotyledons</taxon>
        <taxon>Gunneridae</taxon>
        <taxon>Pentapetalae</taxon>
        <taxon>rosids</taxon>
        <taxon>fabids</taxon>
        <taxon>Rosales</taxon>
        <taxon>Rosaceae</taxon>
        <taxon>Amygdaloideae</taxon>
        <taxon>Amygdaleae</taxon>
        <taxon>Prunus</taxon>
    </lineage>
</organism>
<dbReference type="Gene3D" id="3.30.420.10">
    <property type="entry name" value="Ribonuclease H-like superfamily/Ribonuclease H"/>
    <property type="match status" value="1"/>
</dbReference>
<comment type="similarity">
    <text evidence="2">Belongs to the eukaryotic RPC34/RPC39 RNA polymerase subunit family.</text>
</comment>
<dbReference type="Pfam" id="PF13456">
    <property type="entry name" value="RVT_3"/>
    <property type="match status" value="1"/>
</dbReference>
<dbReference type="SUPFAM" id="SSF53098">
    <property type="entry name" value="Ribonuclease H-like"/>
    <property type="match status" value="1"/>
</dbReference>
<dbReference type="CDD" id="cd06222">
    <property type="entry name" value="RNase_H_like"/>
    <property type="match status" value="1"/>
</dbReference>
<dbReference type="GO" id="GO:0004523">
    <property type="term" value="F:RNA-DNA hybrid ribonuclease activity"/>
    <property type="evidence" value="ECO:0007669"/>
    <property type="project" value="InterPro"/>
</dbReference>
<evidence type="ECO:0000313" key="8">
    <source>
        <dbReference type="EMBL" id="CAB4309988.1"/>
    </source>
</evidence>
<sequence length="372" mass="40958">MSRPSALKRKQPDSSSPSESLTEHEKIIYTVIRSKQDMGIWTRDMKKEANLPDNLVGKSIKSLQAKNLIKEVVNVQSKGRKHYMAAEFEPSKELTGGDWYSNGTLDKYYITCVKDGFAKIIYQLKVSTLEGISHEVKKSGIFKTSFTKQQIEEILRVLVLDKRVTEVKSNGMGEFGSFPVGKICYKSTSKGGTKREPKVGAMASIPCGVCPRISQCTPDEEKVGGWKCEIEIGDGIEREDGRGREAEVWAILYGLRLASNSNYSPLIVESDSQLVVVLVNASSCDPLRLLFSLISCCKALMTGGVCRIEHAFRECNSAADMLASIGSGLDVIAQPVVAGVGRKNPRKFRFQNSPFLGFTLARISGLIAWNQG</sequence>
<feature type="domain" description="RNase H type-1" evidence="7">
    <location>
        <begin position="244"/>
        <end position="324"/>
    </location>
</feature>
<dbReference type="GO" id="GO:0006383">
    <property type="term" value="P:transcription by RNA polymerase III"/>
    <property type="evidence" value="ECO:0007669"/>
    <property type="project" value="InterPro"/>
</dbReference>
<dbReference type="InterPro" id="IPR002156">
    <property type="entry name" value="RNaseH_domain"/>
</dbReference>
<dbReference type="GO" id="GO:0005737">
    <property type="term" value="C:cytoplasm"/>
    <property type="evidence" value="ECO:0007669"/>
    <property type="project" value="UniProtKB-ARBA"/>
</dbReference>
<dbReference type="GO" id="GO:0005666">
    <property type="term" value="C:RNA polymerase III complex"/>
    <property type="evidence" value="ECO:0007669"/>
    <property type="project" value="InterPro"/>
</dbReference>
<dbReference type="InterPro" id="IPR036397">
    <property type="entry name" value="RNaseH_sf"/>
</dbReference>
<evidence type="ECO:0000256" key="1">
    <source>
        <dbReference type="ARBA" id="ARBA00004123"/>
    </source>
</evidence>
<feature type="region of interest" description="Disordered" evidence="6">
    <location>
        <begin position="1"/>
        <end position="22"/>
    </location>
</feature>
<name>A0A6J5XGG1_PRUAR</name>
<dbReference type="InterPro" id="IPR036390">
    <property type="entry name" value="WH_DNA-bd_sf"/>
</dbReference>
<dbReference type="Pfam" id="PF05158">
    <property type="entry name" value="RNA_pol_Rpc34"/>
    <property type="match status" value="2"/>
</dbReference>
<keyword evidence="4" id="KW-0804">Transcription</keyword>
<dbReference type="SUPFAM" id="SSF46785">
    <property type="entry name" value="Winged helix' DNA-binding domain"/>
    <property type="match status" value="1"/>
</dbReference>
<evidence type="ECO:0000256" key="6">
    <source>
        <dbReference type="SAM" id="MobiDB-lite"/>
    </source>
</evidence>
<evidence type="ECO:0000256" key="4">
    <source>
        <dbReference type="ARBA" id="ARBA00023163"/>
    </source>
</evidence>
<comment type="subcellular location">
    <subcellularLocation>
        <location evidence="1">Nucleus</location>
    </subcellularLocation>
</comment>
<keyword evidence="3" id="KW-0240">DNA-directed RNA polymerase</keyword>
<reference evidence="9" key="1">
    <citation type="journal article" date="2020" name="Genome Biol.">
        <title>Gamete binning: chromosome-level and haplotype-resolved genome assembly enabled by high-throughput single-cell sequencing of gamete genomes.</title>
        <authorList>
            <person name="Campoy J.A."/>
            <person name="Sun H."/>
            <person name="Goel M."/>
            <person name="Jiao W.-B."/>
            <person name="Folz-Donahue K."/>
            <person name="Wang N."/>
            <person name="Rubio M."/>
            <person name="Liu C."/>
            <person name="Kukat C."/>
            <person name="Ruiz D."/>
            <person name="Huettel B."/>
            <person name="Schneeberger K."/>
        </authorList>
    </citation>
    <scope>NUCLEOTIDE SEQUENCE [LARGE SCALE GENOMIC DNA]</scope>
    <source>
        <strain evidence="9">cv. Rojo Pasion</strain>
    </source>
</reference>
<dbReference type="AlphaFoldDB" id="A0A6J5XGG1"/>
<dbReference type="InterPro" id="IPR016049">
    <property type="entry name" value="RNA_pol_Rpc34-like"/>
</dbReference>
<dbReference type="GO" id="GO:0005654">
    <property type="term" value="C:nucleoplasm"/>
    <property type="evidence" value="ECO:0007669"/>
    <property type="project" value="UniProtKB-ARBA"/>
</dbReference>
<proteinExistence type="inferred from homology"/>
<evidence type="ECO:0000256" key="2">
    <source>
        <dbReference type="ARBA" id="ARBA00011038"/>
    </source>
</evidence>
<dbReference type="FunFam" id="1.10.10.10:FF:000116">
    <property type="entry name" value="DNA-directed RNA polymerase III subunit RPC6"/>
    <property type="match status" value="1"/>
</dbReference>
<protein>
    <recommendedName>
        <fullName evidence="7">RNase H type-1 domain-containing protein</fullName>
    </recommendedName>
</protein>
<dbReference type="InterPro" id="IPR044730">
    <property type="entry name" value="RNase_H-like_dom_plant"/>
</dbReference>
<accession>A0A6J5XGG1</accession>
<keyword evidence="9" id="KW-1185">Reference proteome</keyword>
<dbReference type="InterPro" id="IPR012337">
    <property type="entry name" value="RNaseH-like_sf"/>
</dbReference>
<dbReference type="PANTHER" id="PTHR12780">
    <property type="entry name" value="RNA POLYMERASE III DNA DIRECTED , 39KD SUBUNIT-RELATED"/>
    <property type="match status" value="1"/>
</dbReference>
<evidence type="ECO:0000313" key="9">
    <source>
        <dbReference type="Proteomes" id="UP000507245"/>
    </source>
</evidence>